<dbReference type="RefSeq" id="WP_301623198.1">
    <property type="nucleotide sequence ID" value="NZ_JAOSKY010000017.1"/>
</dbReference>
<dbReference type="InterPro" id="IPR036523">
    <property type="entry name" value="SurE-like_sf"/>
</dbReference>
<accession>A0A9X2XLI2</accession>
<comment type="function">
    <text evidence="9">Nucleotidase that shows phosphatase activity on nucleoside 5'-monophosphates.</text>
</comment>
<evidence type="ECO:0000256" key="9">
    <source>
        <dbReference type="HAMAP-Rule" id="MF_00060"/>
    </source>
</evidence>
<evidence type="ECO:0000313" key="11">
    <source>
        <dbReference type="EMBL" id="MCU7250748.1"/>
    </source>
</evidence>
<evidence type="ECO:0000259" key="10">
    <source>
        <dbReference type="Pfam" id="PF01975"/>
    </source>
</evidence>
<organism evidence="11 12">
    <name type="scientific">Pseudomonas koreensis</name>
    <dbReference type="NCBI Taxonomy" id="198620"/>
    <lineage>
        <taxon>Bacteria</taxon>
        <taxon>Pseudomonadati</taxon>
        <taxon>Pseudomonadota</taxon>
        <taxon>Gammaproteobacteria</taxon>
        <taxon>Pseudomonadales</taxon>
        <taxon>Pseudomonadaceae</taxon>
        <taxon>Pseudomonas</taxon>
    </lineage>
</organism>
<evidence type="ECO:0000256" key="7">
    <source>
        <dbReference type="ARBA" id="ARBA00022741"/>
    </source>
</evidence>
<sequence>MRILISNDDGVTAPGLAALYAALADYTECVVIAPEQDKSGASSSLTLDRPLHPQYLANGFISLNGTPTDCVHLGLNGLLEREPDMVVSGINLGANLGDDVLYSGTVAAALEGRFLERPSFAFSLASRQVDNLPTAAHFARKLVEAHAGLDLPPRTVLNVNIPNLPIDHIRGIALTRLGHRARAAAPMKVVDPRGKAGYWIAAAGDAEDGGPGTDFHAVMQGYVSITPLQLDRTFNDAFRTLDGWLEGLN</sequence>
<evidence type="ECO:0000256" key="2">
    <source>
        <dbReference type="ARBA" id="ARBA00001946"/>
    </source>
</evidence>
<dbReference type="InterPro" id="IPR030048">
    <property type="entry name" value="SurE"/>
</dbReference>
<dbReference type="SUPFAM" id="SSF64167">
    <property type="entry name" value="SurE-like"/>
    <property type="match status" value="1"/>
</dbReference>
<feature type="binding site" evidence="9">
    <location>
        <position position="91"/>
    </location>
    <ligand>
        <name>a divalent metal cation</name>
        <dbReference type="ChEBI" id="CHEBI:60240"/>
    </ligand>
</feature>
<evidence type="ECO:0000256" key="8">
    <source>
        <dbReference type="ARBA" id="ARBA00022801"/>
    </source>
</evidence>
<dbReference type="Proteomes" id="UP001139955">
    <property type="component" value="Unassembled WGS sequence"/>
</dbReference>
<dbReference type="NCBIfam" id="NF001490">
    <property type="entry name" value="PRK00346.1-4"/>
    <property type="match status" value="1"/>
</dbReference>
<evidence type="ECO:0000256" key="1">
    <source>
        <dbReference type="ARBA" id="ARBA00000815"/>
    </source>
</evidence>
<dbReference type="GO" id="GO:0008254">
    <property type="term" value="F:3'-nucleotidase activity"/>
    <property type="evidence" value="ECO:0007669"/>
    <property type="project" value="TreeGrafter"/>
</dbReference>
<dbReference type="EMBL" id="JAOSKY010000017">
    <property type="protein sequence ID" value="MCU7250748.1"/>
    <property type="molecule type" value="Genomic_DNA"/>
</dbReference>
<feature type="binding site" evidence="9">
    <location>
        <position position="39"/>
    </location>
    <ligand>
        <name>a divalent metal cation</name>
        <dbReference type="ChEBI" id="CHEBI:60240"/>
    </ligand>
</feature>
<dbReference type="Gene3D" id="3.40.1210.10">
    <property type="entry name" value="Survival protein SurE-like phosphatase/nucleotidase"/>
    <property type="match status" value="1"/>
</dbReference>
<dbReference type="GO" id="GO:0000166">
    <property type="term" value="F:nucleotide binding"/>
    <property type="evidence" value="ECO:0007669"/>
    <property type="project" value="UniProtKB-KW"/>
</dbReference>
<gene>
    <name evidence="9 11" type="primary">surE</name>
    <name evidence="11" type="ORF">OC940_23285</name>
</gene>
<evidence type="ECO:0000256" key="3">
    <source>
        <dbReference type="ARBA" id="ARBA00004496"/>
    </source>
</evidence>
<dbReference type="PANTHER" id="PTHR30457:SF12">
    <property type="entry name" value="5'_3'-NUCLEOTIDASE SURE"/>
    <property type="match status" value="1"/>
</dbReference>
<dbReference type="NCBIfam" id="TIGR00087">
    <property type="entry name" value="surE"/>
    <property type="match status" value="1"/>
</dbReference>
<keyword evidence="12" id="KW-1185">Reference proteome</keyword>
<dbReference type="NCBIfam" id="NF001489">
    <property type="entry name" value="PRK00346.1-3"/>
    <property type="match status" value="1"/>
</dbReference>
<reference evidence="11" key="2">
    <citation type="journal article" date="2023" name="mSystems">
        <title>Charting the Lipopeptidome of Nonpathogenic Pseudomonas.</title>
        <authorList>
            <person name="Cesa-Luna C."/>
            <person name="Geudens N."/>
            <person name="Girard L."/>
            <person name="De Roo V."/>
            <person name="Maklad H.R."/>
            <person name="Martins J.C."/>
            <person name="Hofte M."/>
            <person name="De Mot R."/>
        </authorList>
    </citation>
    <scope>NUCLEOTIDE SEQUENCE</scope>
    <source>
        <strain evidence="11">B1M3-32</strain>
    </source>
</reference>
<evidence type="ECO:0000256" key="5">
    <source>
        <dbReference type="ARBA" id="ARBA00022490"/>
    </source>
</evidence>
<keyword evidence="7 9" id="KW-0547">Nucleotide-binding</keyword>
<comment type="subcellular location">
    <subcellularLocation>
        <location evidence="3 9">Cytoplasm</location>
    </subcellularLocation>
</comment>
<keyword evidence="5 9" id="KW-0963">Cytoplasm</keyword>
<comment type="catalytic activity">
    <reaction evidence="1 9">
        <text>a ribonucleoside 5'-phosphate + H2O = a ribonucleoside + phosphate</text>
        <dbReference type="Rhea" id="RHEA:12484"/>
        <dbReference type="ChEBI" id="CHEBI:15377"/>
        <dbReference type="ChEBI" id="CHEBI:18254"/>
        <dbReference type="ChEBI" id="CHEBI:43474"/>
        <dbReference type="ChEBI" id="CHEBI:58043"/>
        <dbReference type="EC" id="3.1.3.5"/>
    </reaction>
</comment>
<keyword evidence="6 9" id="KW-0479">Metal-binding</keyword>
<dbReference type="EC" id="3.1.3.5" evidence="9"/>
<dbReference type="Pfam" id="PF01975">
    <property type="entry name" value="SurE"/>
    <property type="match status" value="1"/>
</dbReference>
<comment type="similarity">
    <text evidence="4 9">Belongs to the SurE nucleotidase family.</text>
</comment>
<dbReference type="InterPro" id="IPR002828">
    <property type="entry name" value="SurE-like_Pase/nucleotidase"/>
</dbReference>
<dbReference type="FunFam" id="3.40.1210.10:FF:000001">
    <property type="entry name" value="5'/3'-nucleotidase SurE"/>
    <property type="match status" value="1"/>
</dbReference>
<reference evidence="11" key="1">
    <citation type="submission" date="2022-09" db="EMBL/GenBank/DDBJ databases">
        <authorList>
            <person name="Cesa-Luna C."/>
            <person name="Girard L."/>
            <person name="Lood C."/>
            <person name="Hofte M."/>
            <person name="De Mot R."/>
        </authorList>
    </citation>
    <scope>NUCLEOTIDE SEQUENCE</scope>
    <source>
        <strain evidence="11">B1M3-32</strain>
    </source>
</reference>
<evidence type="ECO:0000256" key="4">
    <source>
        <dbReference type="ARBA" id="ARBA00011062"/>
    </source>
</evidence>
<feature type="binding site" evidence="9">
    <location>
        <position position="8"/>
    </location>
    <ligand>
        <name>a divalent metal cation</name>
        <dbReference type="ChEBI" id="CHEBI:60240"/>
    </ligand>
</feature>
<dbReference type="GO" id="GO:0046872">
    <property type="term" value="F:metal ion binding"/>
    <property type="evidence" value="ECO:0007669"/>
    <property type="project" value="UniProtKB-UniRule"/>
</dbReference>
<dbReference type="GO" id="GO:0004309">
    <property type="term" value="F:exopolyphosphatase activity"/>
    <property type="evidence" value="ECO:0007669"/>
    <property type="project" value="TreeGrafter"/>
</dbReference>
<evidence type="ECO:0000256" key="6">
    <source>
        <dbReference type="ARBA" id="ARBA00022723"/>
    </source>
</evidence>
<protein>
    <recommendedName>
        <fullName evidence="9">5'-nucleotidase SurE</fullName>
        <ecNumber evidence="9">3.1.3.5</ecNumber>
    </recommendedName>
    <alternativeName>
        <fullName evidence="9">Nucleoside 5'-monophosphate phosphohydrolase</fullName>
    </alternativeName>
</protein>
<feature type="domain" description="Survival protein SurE-like phosphatase/nucleotidase" evidence="10">
    <location>
        <begin position="3"/>
        <end position="181"/>
    </location>
</feature>
<comment type="caution">
    <text evidence="11">The sequence shown here is derived from an EMBL/GenBank/DDBJ whole genome shotgun (WGS) entry which is preliminary data.</text>
</comment>
<dbReference type="PANTHER" id="PTHR30457">
    <property type="entry name" value="5'-NUCLEOTIDASE SURE"/>
    <property type="match status" value="1"/>
</dbReference>
<comment type="cofactor">
    <cofactor evidence="2">
        <name>Mg(2+)</name>
        <dbReference type="ChEBI" id="CHEBI:18420"/>
    </cofactor>
</comment>
<dbReference type="AlphaFoldDB" id="A0A9X2XLI2"/>
<dbReference type="HAMAP" id="MF_00060">
    <property type="entry name" value="SurE"/>
    <property type="match status" value="1"/>
</dbReference>
<proteinExistence type="inferred from homology"/>
<dbReference type="GO" id="GO:0005737">
    <property type="term" value="C:cytoplasm"/>
    <property type="evidence" value="ECO:0007669"/>
    <property type="project" value="UniProtKB-SubCell"/>
</dbReference>
<name>A0A9X2XLI2_9PSED</name>
<keyword evidence="8 9" id="KW-0378">Hydrolase</keyword>
<evidence type="ECO:0000313" key="12">
    <source>
        <dbReference type="Proteomes" id="UP001139955"/>
    </source>
</evidence>
<comment type="cofactor">
    <cofactor evidence="9">
        <name>a divalent metal cation</name>
        <dbReference type="ChEBI" id="CHEBI:60240"/>
    </cofactor>
    <text evidence="9">Binds 1 divalent metal cation per subunit.</text>
</comment>
<dbReference type="GO" id="GO:0008253">
    <property type="term" value="F:5'-nucleotidase activity"/>
    <property type="evidence" value="ECO:0007669"/>
    <property type="project" value="UniProtKB-UniRule"/>
</dbReference>
<feature type="binding site" evidence="9">
    <location>
        <position position="9"/>
    </location>
    <ligand>
        <name>a divalent metal cation</name>
        <dbReference type="ChEBI" id="CHEBI:60240"/>
    </ligand>
</feature>